<dbReference type="InterPro" id="IPR043502">
    <property type="entry name" value="DNA/RNA_pol_sf"/>
</dbReference>
<comment type="caution">
    <text evidence="1">The sequence shown here is derived from an EMBL/GenBank/DDBJ whole genome shotgun (WGS) entry which is preliminary data.</text>
</comment>
<keyword evidence="2" id="KW-1185">Reference proteome</keyword>
<reference evidence="1" key="1">
    <citation type="submission" date="2021-03" db="EMBL/GenBank/DDBJ databases">
        <title>Draft genome sequence of rust myrtle Austropuccinia psidii MF-1, a brazilian biotype.</title>
        <authorList>
            <person name="Quecine M.C."/>
            <person name="Pachon D.M.R."/>
            <person name="Bonatelli M.L."/>
            <person name="Correr F.H."/>
            <person name="Franceschini L.M."/>
            <person name="Leite T.F."/>
            <person name="Margarido G.R.A."/>
            <person name="Almeida C.A."/>
            <person name="Ferrarezi J.A."/>
            <person name="Labate C.A."/>
        </authorList>
    </citation>
    <scope>NUCLEOTIDE SEQUENCE</scope>
    <source>
        <strain evidence="1">MF-1</strain>
    </source>
</reference>
<sequence length="169" mass="19658">MYGIDIYNSKNRHITIGTNKEKNFSLDIYQVSCQDPLEELWNELREGQFSTTLNSKQKLSPLKMLRKNRTAFAIGEESLGKIRGHDIELYLDVERPYPPMLRRPPYPASLETRKEIEKHINELLEMDVIRKIGHNEIVEITTPVLITWNDGKSRPCGDVRALNNYTKTD</sequence>
<organism evidence="1 2">
    <name type="scientific">Austropuccinia psidii MF-1</name>
    <dbReference type="NCBI Taxonomy" id="1389203"/>
    <lineage>
        <taxon>Eukaryota</taxon>
        <taxon>Fungi</taxon>
        <taxon>Dikarya</taxon>
        <taxon>Basidiomycota</taxon>
        <taxon>Pucciniomycotina</taxon>
        <taxon>Pucciniomycetes</taxon>
        <taxon>Pucciniales</taxon>
        <taxon>Sphaerophragmiaceae</taxon>
        <taxon>Austropuccinia</taxon>
    </lineage>
</organism>
<accession>A0A9Q3JER4</accession>
<feature type="non-terminal residue" evidence="1">
    <location>
        <position position="169"/>
    </location>
</feature>
<gene>
    <name evidence="1" type="ORF">O181_100411</name>
</gene>
<name>A0A9Q3JER4_9BASI</name>
<dbReference type="Proteomes" id="UP000765509">
    <property type="component" value="Unassembled WGS sequence"/>
</dbReference>
<dbReference type="EMBL" id="AVOT02069919">
    <property type="protein sequence ID" value="MBW0560696.1"/>
    <property type="molecule type" value="Genomic_DNA"/>
</dbReference>
<protein>
    <submittedName>
        <fullName evidence="1">Uncharacterized protein</fullName>
    </submittedName>
</protein>
<dbReference type="AlphaFoldDB" id="A0A9Q3JER4"/>
<dbReference type="Gene3D" id="3.10.10.10">
    <property type="entry name" value="HIV Type 1 Reverse Transcriptase, subunit A, domain 1"/>
    <property type="match status" value="1"/>
</dbReference>
<proteinExistence type="predicted"/>
<dbReference type="SUPFAM" id="SSF56672">
    <property type="entry name" value="DNA/RNA polymerases"/>
    <property type="match status" value="1"/>
</dbReference>
<evidence type="ECO:0000313" key="1">
    <source>
        <dbReference type="EMBL" id="MBW0560696.1"/>
    </source>
</evidence>
<evidence type="ECO:0000313" key="2">
    <source>
        <dbReference type="Proteomes" id="UP000765509"/>
    </source>
</evidence>